<keyword evidence="4" id="KW-1185">Reference proteome</keyword>
<dbReference type="EMBL" id="FO818640">
    <property type="protein sequence ID" value="CDM95004.1"/>
    <property type="molecule type" value="Genomic_DNA"/>
</dbReference>
<dbReference type="GO" id="GO:0016747">
    <property type="term" value="F:acyltransferase activity, transferring groups other than amino-acyl groups"/>
    <property type="evidence" value="ECO:0007669"/>
    <property type="project" value="InterPro"/>
</dbReference>
<feature type="transmembrane region" description="Helical" evidence="1">
    <location>
        <begin position="312"/>
        <end position="334"/>
    </location>
</feature>
<evidence type="ECO:0000259" key="2">
    <source>
        <dbReference type="Pfam" id="PF01757"/>
    </source>
</evidence>
<dbReference type="InterPro" id="IPR050879">
    <property type="entry name" value="Acyltransferase_3"/>
</dbReference>
<feature type="transmembrane region" description="Helical" evidence="1">
    <location>
        <begin position="283"/>
        <end position="300"/>
    </location>
</feature>
<dbReference type="GO" id="GO:0016020">
    <property type="term" value="C:membrane"/>
    <property type="evidence" value="ECO:0007669"/>
    <property type="project" value="TreeGrafter"/>
</dbReference>
<dbReference type="PANTHER" id="PTHR23028">
    <property type="entry name" value="ACETYLTRANSFERASE"/>
    <property type="match status" value="1"/>
</dbReference>
<sequence length="389" mass="45308">MANNSQEGNTKNSQRLWELDVLRGIAALSVVLFHYTSQYSTLYGHSDQVWFYWGLGRHGVEFFFIVSGFVILITLERTKSCLDFIIKRFSRLYPAYWVGIILTFTITAIAQLPDLQVSFSDALLNLTMFQWLFNVPNVDKVYWTLRIEICFYIMMLLIYKLRLLKRVEVVVSGWLALTLFYSIKTYMASRGFEFSYSENYLEANNYFLMGSSTLNNLDYLSMGIISNLKSIVRELIIIKYAHLFIAGLMIYKVNKQGFSIHRFLIIMICVLAQRFAYPWENSWSTTIIVASFIVLLYLGTQGYLKWLRLQPLIFLGTISYSLYLIHQNIGYALIRQLYQYGFNPNLSIILAIILSIALASAITFMIELPANQWLRLKYQEYQNKLLSST</sequence>
<feature type="transmembrane region" description="Helical" evidence="1">
    <location>
        <begin position="141"/>
        <end position="159"/>
    </location>
</feature>
<name>A0A9P1KF47_9CYAN</name>
<dbReference type="InterPro" id="IPR002656">
    <property type="entry name" value="Acyl_transf_3_dom"/>
</dbReference>
<evidence type="ECO:0000256" key="1">
    <source>
        <dbReference type="SAM" id="Phobius"/>
    </source>
</evidence>
<gene>
    <name evidence="3" type="ORF">ARTHRO_30270</name>
</gene>
<organism evidence="3 4">
    <name type="scientific">Limnospira indica PCC 8005</name>
    <dbReference type="NCBI Taxonomy" id="376219"/>
    <lineage>
        <taxon>Bacteria</taxon>
        <taxon>Bacillati</taxon>
        <taxon>Cyanobacteriota</taxon>
        <taxon>Cyanophyceae</taxon>
        <taxon>Oscillatoriophycideae</taxon>
        <taxon>Oscillatoriales</taxon>
        <taxon>Sirenicapillariaceae</taxon>
        <taxon>Limnospira</taxon>
    </lineage>
</organism>
<evidence type="ECO:0000313" key="3">
    <source>
        <dbReference type="EMBL" id="CDM95004.1"/>
    </source>
</evidence>
<keyword evidence="1" id="KW-0812">Transmembrane</keyword>
<keyword evidence="1" id="KW-0472">Membrane</keyword>
<feature type="domain" description="Acyltransferase 3" evidence="2">
    <location>
        <begin position="18"/>
        <end position="363"/>
    </location>
</feature>
<keyword evidence="3" id="KW-0012">Acyltransferase</keyword>
<evidence type="ECO:0000313" key="4">
    <source>
        <dbReference type="Proteomes" id="UP000032946"/>
    </source>
</evidence>
<dbReference type="Pfam" id="PF01757">
    <property type="entry name" value="Acyl_transf_3"/>
    <property type="match status" value="1"/>
</dbReference>
<reference evidence="3 4" key="1">
    <citation type="submission" date="2014-02" db="EMBL/GenBank/DDBJ databases">
        <authorList>
            <person name="Genoscope - CEA"/>
        </authorList>
    </citation>
    <scope>NUCLEOTIDE SEQUENCE [LARGE SCALE GENOMIC DNA]</scope>
    <source>
        <strain evidence="3 4">PCC 8005</strain>
    </source>
</reference>
<feature type="transmembrane region" description="Helical" evidence="1">
    <location>
        <begin position="21"/>
        <end position="38"/>
    </location>
</feature>
<accession>A0A9P1KF47</accession>
<feature type="transmembrane region" description="Helical" evidence="1">
    <location>
        <begin position="95"/>
        <end position="113"/>
    </location>
</feature>
<feature type="transmembrane region" description="Helical" evidence="1">
    <location>
        <begin position="166"/>
        <end position="183"/>
    </location>
</feature>
<dbReference type="PANTHER" id="PTHR23028:SF53">
    <property type="entry name" value="ACYL_TRANSF_3 DOMAIN-CONTAINING PROTEIN"/>
    <property type="match status" value="1"/>
</dbReference>
<feature type="transmembrane region" description="Helical" evidence="1">
    <location>
        <begin position="258"/>
        <end position="277"/>
    </location>
</feature>
<keyword evidence="1" id="KW-1133">Transmembrane helix</keyword>
<feature type="transmembrane region" description="Helical" evidence="1">
    <location>
        <begin position="50"/>
        <end position="75"/>
    </location>
</feature>
<dbReference type="GO" id="GO:0000271">
    <property type="term" value="P:polysaccharide biosynthetic process"/>
    <property type="evidence" value="ECO:0007669"/>
    <property type="project" value="TreeGrafter"/>
</dbReference>
<feature type="transmembrane region" description="Helical" evidence="1">
    <location>
        <begin position="346"/>
        <end position="368"/>
    </location>
</feature>
<keyword evidence="3" id="KW-0808">Transferase</keyword>
<dbReference type="RefSeq" id="WP_006669698.1">
    <property type="nucleotide sequence ID" value="NZ_FO818640.1"/>
</dbReference>
<dbReference type="Proteomes" id="UP000032946">
    <property type="component" value="Chromosome"/>
</dbReference>
<feature type="transmembrane region" description="Helical" evidence="1">
    <location>
        <begin position="231"/>
        <end position="251"/>
    </location>
</feature>
<proteinExistence type="predicted"/>
<protein>
    <submittedName>
        <fullName evidence="3">Lipopolysaccharide biosynthesis acyltransferase (Acyltransferase 3)</fullName>
    </submittedName>
</protein>
<dbReference type="AlphaFoldDB" id="A0A9P1KF47"/>